<keyword evidence="3 6" id="KW-0812">Transmembrane</keyword>
<keyword evidence="2" id="KW-0813">Transport</keyword>
<dbReference type="RefSeq" id="XP_064704921.1">
    <property type="nucleotide sequence ID" value="XM_064847200.1"/>
</dbReference>
<dbReference type="GO" id="GO:0022857">
    <property type="term" value="F:transmembrane transporter activity"/>
    <property type="evidence" value="ECO:0007669"/>
    <property type="project" value="InterPro"/>
</dbReference>
<feature type="transmembrane region" description="Helical" evidence="6">
    <location>
        <begin position="407"/>
        <end position="427"/>
    </location>
</feature>
<dbReference type="PANTHER" id="PTHR43791:SF58">
    <property type="entry name" value="TRANSPORTER, PUTATIVE (AFU_ORTHOLOGUE AFUA_8G04470)-RELATED"/>
    <property type="match status" value="1"/>
</dbReference>
<dbReference type="GeneID" id="89971799"/>
<evidence type="ECO:0000313" key="9">
    <source>
        <dbReference type="Proteomes" id="UP001358417"/>
    </source>
</evidence>
<dbReference type="Pfam" id="PF07690">
    <property type="entry name" value="MFS_1"/>
    <property type="match status" value="1"/>
</dbReference>
<feature type="transmembrane region" description="Helical" evidence="6">
    <location>
        <begin position="352"/>
        <end position="373"/>
    </location>
</feature>
<feature type="domain" description="Major facilitator superfamily (MFS) profile" evidence="7">
    <location>
        <begin position="79"/>
        <end position="501"/>
    </location>
</feature>
<reference evidence="8 9" key="1">
    <citation type="submission" date="2023-08" db="EMBL/GenBank/DDBJ databases">
        <title>Black Yeasts Isolated from many extreme environments.</title>
        <authorList>
            <person name="Coleine C."/>
            <person name="Stajich J.E."/>
            <person name="Selbmann L."/>
        </authorList>
    </citation>
    <scope>NUCLEOTIDE SEQUENCE [LARGE SCALE GENOMIC DNA]</scope>
    <source>
        <strain evidence="8 9">CCFEE 5792</strain>
    </source>
</reference>
<gene>
    <name evidence="8" type="ORF">LTR84_003616</name>
</gene>
<evidence type="ECO:0000256" key="5">
    <source>
        <dbReference type="ARBA" id="ARBA00023136"/>
    </source>
</evidence>
<dbReference type="InterPro" id="IPR011701">
    <property type="entry name" value="MFS"/>
</dbReference>
<feature type="transmembrane region" description="Helical" evidence="6">
    <location>
        <begin position="205"/>
        <end position="222"/>
    </location>
</feature>
<feature type="transmembrane region" description="Helical" evidence="6">
    <location>
        <begin position="145"/>
        <end position="165"/>
    </location>
</feature>
<feature type="transmembrane region" description="Helical" evidence="6">
    <location>
        <begin position="171"/>
        <end position="193"/>
    </location>
</feature>
<evidence type="ECO:0000256" key="3">
    <source>
        <dbReference type="ARBA" id="ARBA00022692"/>
    </source>
</evidence>
<evidence type="ECO:0000259" key="7">
    <source>
        <dbReference type="PROSITE" id="PS50850"/>
    </source>
</evidence>
<proteinExistence type="predicted"/>
<organism evidence="8 9">
    <name type="scientific">Exophiala bonariae</name>
    <dbReference type="NCBI Taxonomy" id="1690606"/>
    <lineage>
        <taxon>Eukaryota</taxon>
        <taxon>Fungi</taxon>
        <taxon>Dikarya</taxon>
        <taxon>Ascomycota</taxon>
        <taxon>Pezizomycotina</taxon>
        <taxon>Eurotiomycetes</taxon>
        <taxon>Chaetothyriomycetidae</taxon>
        <taxon>Chaetothyriales</taxon>
        <taxon>Herpotrichiellaceae</taxon>
        <taxon>Exophiala</taxon>
    </lineage>
</organism>
<dbReference type="Gene3D" id="1.20.1250.20">
    <property type="entry name" value="MFS general substrate transporter like domains"/>
    <property type="match status" value="2"/>
</dbReference>
<comment type="subcellular location">
    <subcellularLocation>
        <location evidence="1">Membrane</location>
        <topology evidence="1">Multi-pass membrane protein</topology>
    </subcellularLocation>
</comment>
<feature type="transmembrane region" description="Helical" evidence="6">
    <location>
        <begin position="472"/>
        <end position="495"/>
    </location>
</feature>
<keyword evidence="5 6" id="KW-0472">Membrane</keyword>
<accession>A0AAV9N5R5</accession>
<evidence type="ECO:0000256" key="4">
    <source>
        <dbReference type="ARBA" id="ARBA00022989"/>
    </source>
</evidence>
<comment type="caution">
    <text evidence="8">The sequence shown here is derived from an EMBL/GenBank/DDBJ whole genome shotgun (WGS) entry which is preliminary data.</text>
</comment>
<feature type="transmembrane region" description="Helical" evidence="6">
    <location>
        <begin position="242"/>
        <end position="262"/>
    </location>
</feature>
<evidence type="ECO:0000313" key="8">
    <source>
        <dbReference type="EMBL" id="KAK5050335.1"/>
    </source>
</evidence>
<feature type="transmembrane region" description="Helical" evidence="6">
    <location>
        <begin position="315"/>
        <end position="340"/>
    </location>
</feature>
<feature type="transmembrane region" description="Helical" evidence="6">
    <location>
        <begin position="380"/>
        <end position="401"/>
    </location>
</feature>
<dbReference type="EMBL" id="JAVRRD010000017">
    <property type="protein sequence ID" value="KAK5050335.1"/>
    <property type="molecule type" value="Genomic_DNA"/>
</dbReference>
<feature type="transmembrane region" description="Helical" evidence="6">
    <location>
        <begin position="118"/>
        <end position="138"/>
    </location>
</feature>
<keyword evidence="4 6" id="KW-1133">Transmembrane helix</keyword>
<name>A0AAV9N5R5_9EURO</name>
<dbReference type="Proteomes" id="UP001358417">
    <property type="component" value="Unassembled WGS sequence"/>
</dbReference>
<protein>
    <recommendedName>
        <fullName evidence="7">Major facilitator superfamily (MFS) profile domain-containing protein</fullName>
    </recommendedName>
</protein>
<dbReference type="PANTHER" id="PTHR43791">
    <property type="entry name" value="PERMEASE-RELATED"/>
    <property type="match status" value="1"/>
</dbReference>
<feature type="transmembrane region" description="Helical" evidence="6">
    <location>
        <begin position="439"/>
        <end position="460"/>
    </location>
</feature>
<dbReference type="GO" id="GO:0016020">
    <property type="term" value="C:membrane"/>
    <property type="evidence" value="ECO:0007669"/>
    <property type="project" value="UniProtKB-SubCell"/>
</dbReference>
<evidence type="ECO:0000256" key="2">
    <source>
        <dbReference type="ARBA" id="ARBA00022448"/>
    </source>
</evidence>
<evidence type="ECO:0000256" key="6">
    <source>
        <dbReference type="SAM" id="Phobius"/>
    </source>
</evidence>
<sequence length="517" mass="56927">MASTSNPKVTIAQGSINSSSQHAAQSLHQALSNGDHANHPTTISIVQEDESQDQDEINVDSEFDVDAEARLVRKIDLRLCTISGILCSLNLLDSGIISSAAVTSMLSDLQLTGNRYSVSIFIFTVASVCCQLPATILMRFVGPRIFFSVTTISFGIITICTTAITTWQQMIALRVLLGISMSGIFPGLSWLVSAWYTRKEQQLRFALLQSGEVIILATGSIVNYGLNHLDKRGPYQLRGWQWMYLVQGSITILLGIITYFWMVDFPDHAEKSFRFLSLDEQSLAIARINSDRRDAGKPEPFTLSAIAIHFLDLKLYAFCLLFFLLNLVSTALSYFLPIILQNGMGFSTNKAIILSSPPYYYAVLPVLLSSYIGDKYRIRAPIIIFNATCLVVGFCMLGFVSQVTVRYIGTFLATGAYVSNWAALNAYQANNVVGQWKRATVAAAVAACNGLGGIAGSYIVRQPEAPKYLTAIWVSIGSHALMIGIVLGCTVWFWLANRKANRGQSVIEGVPKFRYTY</sequence>
<dbReference type="AlphaFoldDB" id="A0AAV9N5R5"/>
<dbReference type="PROSITE" id="PS50850">
    <property type="entry name" value="MFS"/>
    <property type="match status" value="1"/>
</dbReference>
<dbReference type="SUPFAM" id="SSF103473">
    <property type="entry name" value="MFS general substrate transporter"/>
    <property type="match status" value="1"/>
</dbReference>
<evidence type="ECO:0000256" key="1">
    <source>
        <dbReference type="ARBA" id="ARBA00004141"/>
    </source>
</evidence>
<dbReference type="InterPro" id="IPR036259">
    <property type="entry name" value="MFS_trans_sf"/>
</dbReference>
<keyword evidence="9" id="KW-1185">Reference proteome</keyword>
<feature type="transmembrane region" description="Helical" evidence="6">
    <location>
        <begin position="79"/>
        <end position="106"/>
    </location>
</feature>
<dbReference type="InterPro" id="IPR020846">
    <property type="entry name" value="MFS_dom"/>
</dbReference>